<feature type="compositionally biased region" description="Polar residues" evidence="1">
    <location>
        <begin position="20"/>
        <end position="36"/>
    </location>
</feature>
<feature type="signal peptide" evidence="2">
    <location>
        <begin position="1"/>
        <end position="16"/>
    </location>
</feature>
<sequence precursor="true">MKTILFLTLLATLAFAGCSSEPSNNQNPRRTFNAETGNYEGPSPMPRPNAPTNGR</sequence>
<proteinExistence type="predicted"/>
<accession>B4CWT9</accession>
<evidence type="ECO:0008006" key="5">
    <source>
        <dbReference type="Google" id="ProtNLM"/>
    </source>
</evidence>
<reference evidence="3 4" key="1">
    <citation type="journal article" date="2011" name="J. Bacteriol.">
        <title>Genome sequence of Chthoniobacter flavus Ellin428, an aerobic heterotrophic soil bacterium.</title>
        <authorList>
            <person name="Kant R."/>
            <person name="van Passel M.W."/>
            <person name="Palva A."/>
            <person name="Lucas S."/>
            <person name="Lapidus A."/>
            <person name="Glavina Del Rio T."/>
            <person name="Dalin E."/>
            <person name="Tice H."/>
            <person name="Bruce D."/>
            <person name="Goodwin L."/>
            <person name="Pitluck S."/>
            <person name="Larimer F.W."/>
            <person name="Land M.L."/>
            <person name="Hauser L."/>
            <person name="Sangwan P."/>
            <person name="de Vos W.M."/>
            <person name="Janssen P.H."/>
            <person name="Smidt H."/>
        </authorList>
    </citation>
    <scope>NUCLEOTIDE SEQUENCE [LARGE SCALE GENOMIC DNA]</scope>
    <source>
        <strain evidence="3 4">Ellin428</strain>
    </source>
</reference>
<evidence type="ECO:0000313" key="4">
    <source>
        <dbReference type="Proteomes" id="UP000005824"/>
    </source>
</evidence>
<dbReference type="AlphaFoldDB" id="B4CWT9"/>
<comment type="caution">
    <text evidence="3">The sequence shown here is derived from an EMBL/GenBank/DDBJ whole genome shotgun (WGS) entry which is preliminary data.</text>
</comment>
<keyword evidence="2" id="KW-0732">Signal</keyword>
<feature type="chain" id="PRO_5002800182" description="Lipoprotein" evidence="2">
    <location>
        <begin position="17"/>
        <end position="55"/>
    </location>
</feature>
<keyword evidence="4" id="KW-1185">Reference proteome</keyword>
<evidence type="ECO:0000313" key="3">
    <source>
        <dbReference type="EMBL" id="EDY21259.1"/>
    </source>
</evidence>
<evidence type="ECO:0000256" key="2">
    <source>
        <dbReference type="SAM" id="SignalP"/>
    </source>
</evidence>
<gene>
    <name evidence="3" type="ORF">CfE428DRAFT_1552</name>
</gene>
<dbReference type="InParanoid" id="B4CWT9"/>
<feature type="region of interest" description="Disordered" evidence="1">
    <location>
        <begin position="18"/>
        <end position="55"/>
    </location>
</feature>
<dbReference type="PROSITE" id="PS51257">
    <property type="entry name" value="PROKAR_LIPOPROTEIN"/>
    <property type="match status" value="1"/>
</dbReference>
<dbReference type="RefSeq" id="WP_006978878.1">
    <property type="nucleotide sequence ID" value="NZ_ABVL01000003.1"/>
</dbReference>
<dbReference type="EMBL" id="ABVL01000003">
    <property type="protein sequence ID" value="EDY21259.1"/>
    <property type="molecule type" value="Genomic_DNA"/>
</dbReference>
<evidence type="ECO:0000256" key="1">
    <source>
        <dbReference type="SAM" id="MobiDB-lite"/>
    </source>
</evidence>
<protein>
    <recommendedName>
        <fullName evidence="5">Lipoprotein</fullName>
    </recommendedName>
</protein>
<dbReference type="Proteomes" id="UP000005824">
    <property type="component" value="Unassembled WGS sequence"/>
</dbReference>
<organism evidence="3 4">
    <name type="scientific">Chthoniobacter flavus Ellin428</name>
    <dbReference type="NCBI Taxonomy" id="497964"/>
    <lineage>
        <taxon>Bacteria</taxon>
        <taxon>Pseudomonadati</taxon>
        <taxon>Verrucomicrobiota</taxon>
        <taxon>Spartobacteria</taxon>
        <taxon>Chthoniobacterales</taxon>
        <taxon>Chthoniobacteraceae</taxon>
        <taxon>Chthoniobacter</taxon>
    </lineage>
</organism>
<name>B4CWT9_9BACT</name>